<feature type="domain" description="Pseudouridine synthase RsuA/RluA-like" evidence="2">
    <location>
        <begin position="10"/>
        <end position="155"/>
    </location>
</feature>
<gene>
    <name evidence="3" type="ORF">theurythT_19910</name>
</gene>
<organism evidence="3 4">
    <name type="scientific">Thalassotalea eurytherma</name>
    <dbReference type="NCBI Taxonomy" id="1144278"/>
    <lineage>
        <taxon>Bacteria</taxon>
        <taxon>Pseudomonadati</taxon>
        <taxon>Pseudomonadota</taxon>
        <taxon>Gammaproteobacteria</taxon>
        <taxon>Alteromonadales</taxon>
        <taxon>Colwelliaceae</taxon>
        <taxon>Thalassotalea</taxon>
    </lineage>
</organism>
<dbReference type="InterPro" id="IPR006224">
    <property type="entry name" value="PsdUridine_synth_RluA-like_CS"/>
</dbReference>
<evidence type="ECO:0000313" key="3">
    <source>
        <dbReference type="EMBL" id="GLX82539.1"/>
    </source>
</evidence>
<name>A0ABQ6H4U5_9GAMM</name>
<dbReference type="PANTHER" id="PTHR21600">
    <property type="entry name" value="MITOCHONDRIAL RNA PSEUDOURIDINE SYNTHASE"/>
    <property type="match status" value="1"/>
</dbReference>
<accession>A0ABQ6H4U5</accession>
<evidence type="ECO:0000256" key="1">
    <source>
        <dbReference type="ARBA" id="ARBA00010876"/>
    </source>
</evidence>
<reference evidence="3 4" key="1">
    <citation type="submission" date="2023-03" db="EMBL/GenBank/DDBJ databases">
        <title>Draft genome sequence of Thalassotalea eurytherma JCM 18482T.</title>
        <authorList>
            <person name="Sawabe T."/>
        </authorList>
    </citation>
    <scope>NUCLEOTIDE SEQUENCE [LARGE SCALE GENOMIC DNA]</scope>
    <source>
        <strain evidence="3 4">JCM 18482</strain>
    </source>
</reference>
<comment type="similarity">
    <text evidence="1">Belongs to the pseudouridine synthase RluA family.</text>
</comment>
<dbReference type="EMBL" id="BSSU01000009">
    <property type="protein sequence ID" value="GLX82539.1"/>
    <property type="molecule type" value="Genomic_DNA"/>
</dbReference>
<keyword evidence="4" id="KW-1185">Reference proteome</keyword>
<dbReference type="Proteomes" id="UP001157133">
    <property type="component" value="Unassembled WGS sequence"/>
</dbReference>
<dbReference type="InterPro" id="IPR006508">
    <property type="entry name" value="PsdUridine_synth_RluA-like"/>
</dbReference>
<dbReference type="NCBIfam" id="TIGR01621">
    <property type="entry name" value="RluA-like"/>
    <property type="match status" value="1"/>
</dbReference>
<sequence>MIEIIAEHEDFYIVNKPSNVNFHDEGKLGEGFFNQAASQLSGSSLYPVHRLDKLTSGLVILAKSKSSAAAFQELFSQHQIQKYYLAISCQKPKKKQGTIKGDMSKSRRGAYKLLRTAENPAISSFFSASIGQGVRLFIVKPLTGKTHQIRIALASIAAPILGDYLYAKGANQDADRGYLHAYQLHFNWQGQALSFVCSPTHGQQFLTRPCLEKIEQWKNVEDLPWPK</sequence>
<dbReference type="InterPro" id="IPR020103">
    <property type="entry name" value="PsdUridine_synth_cat_dom_sf"/>
</dbReference>
<dbReference type="PANTHER" id="PTHR21600:SF87">
    <property type="entry name" value="RNA PSEUDOURIDYLATE SYNTHASE DOMAIN-CONTAINING PROTEIN 1"/>
    <property type="match status" value="1"/>
</dbReference>
<dbReference type="Gene3D" id="3.30.2350.10">
    <property type="entry name" value="Pseudouridine synthase"/>
    <property type="match status" value="1"/>
</dbReference>
<dbReference type="Pfam" id="PF00849">
    <property type="entry name" value="PseudoU_synth_2"/>
    <property type="match status" value="1"/>
</dbReference>
<dbReference type="PROSITE" id="PS01129">
    <property type="entry name" value="PSI_RLU"/>
    <property type="match status" value="1"/>
</dbReference>
<dbReference type="InterPro" id="IPR006145">
    <property type="entry name" value="PsdUridine_synth_RsuA/RluA"/>
</dbReference>
<dbReference type="CDD" id="cd02869">
    <property type="entry name" value="PseudoU_synth_RluA_like"/>
    <property type="match status" value="1"/>
</dbReference>
<dbReference type="SUPFAM" id="SSF55120">
    <property type="entry name" value="Pseudouridine synthase"/>
    <property type="match status" value="1"/>
</dbReference>
<dbReference type="InterPro" id="IPR050188">
    <property type="entry name" value="RluA_PseudoU_synthase"/>
</dbReference>
<comment type="caution">
    <text evidence="3">The sequence shown here is derived from an EMBL/GenBank/DDBJ whole genome shotgun (WGS) entry which is preliminary data.</text>
</comment>
<evidence type="ECO:0000313" key="4">
    <source>
        <dbReference type="Proteomes" id="UP001157133"/>
    </source>
</evidence>
<dbReference type="RefSeq" id="WP_284207905.1">
    <property type="nucleotide sequence ID" value="NZ_BSSU01000009.1"/>
</dbReference>
<evidence type="ECO:0000259" key="2">
    <source>
        <dbReference type="Pfam" id="PF00849"/>
    </source>
</evidence>
<protein>
    <submittedName>
        <fullName evidence="3">RNA pseudouridine synthase</fullName>
    </submittedName>
</protein>
<proteinExistence type="inferred from homology"/>